<dbReference type="GeneID" id="84690882"/>
<dbReference type="SUPFAM" id="SSF159594">
    <property type="entry name" value="XCC0632-like"/>
    <property type="match status" value="1"/>
</dbReference>
<comment type="caution">
    <text evidence="3">The sequence shown here is derived from an EMBL/GenBank/DDBJ whole genome shotgun (WGS) entry which is preliminary data.</text>
</comment>
<accession>A0ABS1Z286</accession>
<proteinExistence type="predicted"/>
<evidence type="ECO:0000313" key="4">
    <source>
        <dbReference type="Proteomes" id="UP000809137"/>
    </source>
</evidence>
<feature type="chain" id="PRO_5046782229" evidence="1">
    <location>
        <begin position="20"/>
        <end position="188"/>
    </location>
</feature>
<dbReference type="RefSeq" id="WP_039383640.1">
    <property type="nucleotide sequence ID" value="NZ_CP083448.1"/>
</dbReference>
<evidence type="ECO:0000259" key="2">
    <source>
        <dbReference type="Pfam" id="PF03886"/>
    </source>
</evidence>
<evidence type="ECO:0000313" key="3">
    <source>
        <dbReference type="EMBL" id="MBM0746511.1"/>
    </source>
</evidence>
<keyword evidence="1" id="KW-0732">Signal</keyword>
<dbReference type="NCBIfam" id="NF033620">
    <property type="entry name" value="pqiC"/>
    <property type="match status" value="1"/>
</dbReference>
<sequence length="188" mass="20170">MKKAIIAGAMLLLAGCSTTIDTTYYQLPAGSSTVRVASSAGSSQPMLWVEHVNVPDYLAGNGLVYQTSDVKYVIATNNLWASPLDQQLQQTLIANLSQALPGRVVAASPHGEGYDTLNVSVSGFQGRYDGRVVVSGEWLLQHQDQLIKRSFSVTLPQNEDGYDALVRTLAAGWQQTAQQIADSVASLN</sequence>
<dbReference type="EMBL" id="JAFCXS010000001">
    <property type="protein sequence ID" value="MBM0746511.1"/>
    <property type="molecule type" value="Genomic_DNA"/>
</dbReference>
<organism evidence="3 4">
    <name type="scientific">Pantoea eucrina</name>
    <dbReference type="NCBI Taxonomy" id="472693"/>
    <lineage>
        <taxon>Bacteria</taxon>
        <taxon>Pseudomonadati</taxon>
        <taxon>Pseudomonadota</taxon>
        <taxon>Gammaproteobacteria</taxon>
        <taxon>Enterobacterales</taxon>
        <taxon>Erwiniaceae</taxon>
        <taxon>Pantoea</taxon>
    </lineage>
</organism>
<keyword evidence="4" id="KW-1185">Reference proteome</keyword>
<protein>
    <submittedName>
        <fullName evidence="3">Membrane integrity-associated transporter subunit PqiC</fullName>
    </submittedName>
</protein>
<dbReference type="PROSITE" id="PS51257">
    <property type="entry name" value="PROKAR_LIPOPROTEIN"/>
    <property type="match status" value="1"/>
</dbReference>
<feature type="domain" description="ABC-type transport auxiliary lipoprotein component" evidence="2">
    <location>
        <begin position="25"/>
        <end position="181"/>
    </location>
</feature>
<gene>
    <name evidence="3" type="primary">pqiC</name>
    <name evidence="3" type="ORF">JJB79_03615</name>
</gene>
<dbReference type="InterPro" id="IPR005586">
    <property type="entry name" value="ABC_trans_aux"/>
</dbReference>
<dbReference type="Gene3D" id="3.40.50.10610">
    <property type="entry name" value="ABC-type transport auxiliary lipoprotein component"/>
    <property type="match status" value="1"/>
</dbReference>
<name>A0ABS1Z286_9GAMM</name>
<feature type="signal peptide" evidence="1">
    <location>
        <begin position="1"/>
        <end position="19"/>
    </location>
</feature>
<dbReference type="InterPro" id="IPR049736">
    <property type="entry name" value="PqiC"/>
</dbReference>
<dbReference type="Proteomes" id="UP000809137">
    <property type="component" value="Unassembled WGS sequence"/>
</dbReference>
<dbReference type="Pfam" id="PF03886">
    <property type="entry name" value="ABC_trans_aux"/>
    <property type="match status" value="1"/>
</dbReference>
<evidence type="ECO:0000256" key="1">
    <source>
        <dbReference type="SAM" id="SignalP"/>
    </source>
</evidence>
<reference evidence="3 4" key="1">
    <citation type="submission" date="2021-01" db="EMBL/GenBank/DDBJ databases">
        <title>Complete genome sequence of Pantoea eucrina OB49, a heavy metal tolerant bacterium with PGPR potential isolated from wheat in Algeria.</title>
        <authorList>
            <person name="Lekired A."/>
            <person name="Ouzari I.H."/>
        </authorList>
    </citation>
    <scope>NUCLEOTIDE SEQUENCE [LARGE SCALE GENOMIC DNA]</scope>
    <source>
        <strain evidence="3 4">OB49</strain>
    </source>
</reference>